<evidence type="ECO:0000313" key="2">
    <source>
        <dbReference type="Proteomes" id="UP001458946"/>
    </source>
</evidence>
<dbReference type="Gene3D" id="3.40.50.300">
    <property type="entry name" value="P-loop containing nucleotide triphosphate hydrolases"/>
    <property type="match status" value="1"/>
</dbReference>
<dbReference type="SUPFAM" id="SSF52540">
    <property type="entry name" value="P-loop containing nucleoside triphosphate hydrolases"/>
    <property type="match status" value="1"/>
</dbReference>
<dbReference type="EMBL" id="BAABRN010000077">
    <property type="protein sequence ID" value="GAA5503957.1"/>
    <property type="molecule type" value="Genomic_DNA"/>
</dbReference>
<reference evidence="1 2" key="1">
    <citation type="submission" date="2024-02" db="EMBL/GenBank/DDBJ databases">
        <title>Deinococcus xinjiangensis NBRC 107630.</title>
        <authorList>
            <person name="Ichikawa N."/>
            <person name="Katano-Makiyama Y."/>
            <person name="Hidaka K."/>
        </authorList>
    </citation>
    <scope>NUCLEOTIDE SEQUENCE [LARGE SCALE GENOMIC DNA]</scope>
    <source>
        <strain evidence="1 2">NBRC 107630</strain>
    </source>
</reference>
<organism evidence="1 2">
    <name type="scientific">Deinococcus xinjiangensis</name>
    <dbReference type="NCBI Taxonomy" id="457454"/>
    <lineage>
        <taxon>Bacteria</taxon>
        <taxon>Thermotogati</taxon>
        <taxon>Deinococcota</taxon>
        <taxon>Deinococci</taxon>
        <taxon>Deinococcales</taxon>
        <taxon>Deinococcaceae</taxon>
        <taxon>Deinococcus</taxon>
    </lineage>
</organism>
<dbReference type="Proteomes" id="UP001458946">
    <property type="component" value="Unassembled WGS sequence"/>
</dbReference>
<proteinExistence type="predicted"/>
<gene>
    <name evidence="1" type="ORF">Dxin01_03725</name>
</gene>
<keyword evidence="2" id="KW-1185">Reference proteome</keyword>
<evidence type="ECO:0000313" key="1">
    <source>
        <dbReference type="EMBL" id="GAA5503957.1"/>
    </source>
</evidence>
<sequence>MSDFRLTQEQLALVERAAEYRRVYIKGPRCSGKTTTLLHAAMRAMTEFRVSDYQICLITSDDIDPRPIQRSLERTLALSQMRIVSIRQFTRNLHLNLGSQITWQKYREGSMSSGDETPLKRMERAIAREKELSSKTARNASGQHDRLLKIGNELLIRDFEQFTVTDMYLVAAALIWQAKSKPSLQAGLTCPYRILLVDDFETFSLAQGHLLRMLYGRGDMERLFVAETQEVGPAEGETSNLGMSSATLTHRLNRGEILDIQRQFESGSIPLVPIRGYGGSFIVQGLQDGDERRSATSVESLVRQQNRIEDSTLLQFRHFIERIVRDSHAHGRDVAVLASRLPTLIQTERPTHWDYDSHQRRQERIYPSYAARELKATFGEAYTQQSVSKRSRAIERLTHAVMTWCGLTIPNGFHLQLQPESVQKPEETTSTPLDANVRVFPAAVPETADLTVEAFQEVYDQLFEGKLIERVRACQSTSEIVALIQDAPEPALDLPEDPFQALDVLLALPYQPRLIIDQLENVSGHFSDLILVIHQQEPLPVEMLTQAFSRCLNHLHLIYLMPHPGKRVRTVTGLGSQQTSPMERIKAGEQQTRLMHQVLQDRPPAQGLKTALADALQVADLRTYLSTYAPFHVRSGLLDAWEEADDHESLALINPREPSRRWHHDVSIFHDDRQ</sequence>
<evidence type="ECO:0008006" key="3">
    <source>
        <dbReference type="Google" id="ProtNLM"/>
    </source>
</evidence>
<accession>A0ABP9VFF4</accession>
<name>A0ABP9VFF4_9DEIO</name>
<dbReference type="InterPro" id="IPR027417">
    <property type="entry name" value="P-loop_NTPase"/>
</dbReference>
<protein>
    <recommendedName>
        <fullName evidence="3">DNA helicase</fullName>
    </recommendedName>
</protein>
<dbReference type="RefSeq" id="WP_353543921.1">
    <property type="nucleotide sequence ID" value="NZ_BAABRN010000077.1"/>
</dbReference>
<comment type="caution">
    <text evidence="1">The sequence shown here is derived from an EMBL/GenBank/DDBJ whole genome shotgun (WGS) entry which is preliminary data.</text>
</comment>